<dbReference type="Pfam" id="PF07963">
    <property type="entry name" value="N_methyl"/>
    <property type="match status" value="1"/>
</dbReference>
<evidence type="ECO:0000256" key="1">
    <source>
        <dbReference type="ARBA" id="ARBA00022481"/>
    </source>
</evidence>
<evidence type="ECO:0000256" key="2">
    <source>
        <dbReference type="SAM" id="Phobius"/>
    </source>
</evidence>
<feature type="transmembrane region" description="Helical" evidence="2">
    <location>
        <begin position="28"/>
        <end position="49"/>
    </location>
</feature>
<keyword evidence="2" id="KW-0472">Membrane</keyword>
<dbReference type="AlphaFoldDB" id="A0A5C6ETF1"/>
<dbReference type="GO" id="GO:0015627">
    <property type="term" value="C:type II protein secretion system complex"/>
    <property type="evidence" value="ECO:0007669"/>
    <property type="project" value="InterPro"/>
</dbReference>
<comment type="caution">
    <text evidence="4">The sequence shown here is derived from an EMBL/GenBank/DDBJ whole genome shotgun (WGS) entry which is preliminary data.</text>
</comment>
<protein>
    <submittedName>
        <fullName evidence="4">Type II secretion system protein G</fullName>
    </submittedName>
</protein>
<keyword evidence="2" id="KW-1133">Transmembrane helix</keyword>
<dbReference type="PROSITE" id="PS00409">
    <property type="entry name" value="PROKAR_NTER_METHYL"/>
    <property type="match status" value="1"/>
</dbReference>
<proteinExistence type="predicted"/>
<organism evidence="4 5">
    <name type="scientific">Rubripirellula reticaptiva</name>
    <dbReference type="NCBI Taxonomy" id="2528013"/>
    <lineage>
        <taxon>Bacteria</taxon>
        <taxon>Pseudomonadati</taxon>
        <taxon>Planctomycetota</taxon>
        <taxon>Planctomycetia</taxon>
        <taxon>Pirellulales</taxon>
        <taxon>Pirellulaceae</taxon>
        <taxon>Rubripirellula</taxon>
    </lineage>
</organism>
<dbReference type="InterPro" id="IPR012902">
    <property type="entry name" value="N_methyl_site"/>
</dbReference>
<gene>
    <name evidence="4" type="primary">pulG</name>
    <name evidence="4" type="ORF">Poly59_29490</name>
</gene>
<dbReference type="InterPro" id="IPR000983">
    <property type="entry name" value="Bac_GSPG_pilin"/>
</dbReference>
<dbReference type="PANTHER" id="PTHR30093">
    <property type="entry name" value="GENERAL SECRETION PATHWAY PROTEIN G"/>
    <property type="match status" value="1"/>
</dbReference>
<dbReference type="NCBIfam" id="TIGR02532">
    <property type="entry name" value="IV_pilin_GFxxxE"/>
    <property type="match status" value="1"/>
</dbReference>
<dbReference type="InterPro" id="IPR045584">
    <property type="entry name" value="Pilin-like"/>
</dbReference>
<dbReference type="PRINTS" id="PR00813">
    <property type="entry name" value="BCTERIALGSPG"/>
</dbReference>
<evidence type="ECO:0000259" key="3">
    <source>
        <dbReference type="Pfam" id="PF07596"/>
    </source>
</evidence>
<dbReference type="PANTHER" id="PTHR30093:SF2">
    <property type="entry name" value="TYPE II SECRETION SYSTEM PROTEIN H"/>
    <property type="match status" value="1"/>
</dbReference>
<dbReference type="Gene3D" id="3.30.700.10">
    <property type="entry name" value="Glycoprotein, Type 4 Pilin"/>
    <property type="match status" value="1"/>
</dbReference>
<dbReference type="GO" id="GO:0015628">
    <property type="term" value="P:protein secretion by the type II secretion system"/>
    <property type="evidence" value="ECO:0007669"/>
    <property type="project" value="InterPro"/>
</dbReference>
<reference evidence="4 5" key="1">
    <citation type="submission" date="2019-02" db="EMBL/GenBank/DDBJ databases">
        <title>Deep-cultivation of Planctomycetes and their phenomic and genomic characterization uncovers novel biology.</title>
        <authorList>
            <person name="Wiegand S."/>
            <person name="Jogler M."/>
            <person name="Boedeker C."/>
            <person name="Pinto D."/>
            <person name="Vollmers J."/>
            <person name="Rivas-Marin E."/>
            <person name="Kohn T."/>
            <person name="Peeters S.H."/>
            <person name="Heuer A."/>
            <person name="Rast P."/>
            <person name="Oberbeckmann S."/>
            <person name="Bunk B."/>
            <person name="Jeske O."/>
            <person name="Meyerdierks A."/>
            <person name="Storesund J.E."/>
            <person name="Kallscheuer N."/>
            <person name="Luecker S."/>
            <person name="Lage O.M."/>
            <person name="Pohl T."/>
            <person name="Merkel B.J."/>
            <person name="Hornburger P."/>
            <person name="Mueller R.-W."/>
            <person name="Bruemmer F."/>
            <person name="Labrenz M."/>
            <person name="Spormann A.M."/>
            <person name="Op Den Camp H."/>
            <person name="Overmann J."/>
            <person name="Amann R."/>
            <person name="Jetten M.S.M."/>
            <person name="Mascher T."/>
            <person name="Medema M.H."/>
            <person name="Devos D.P."/>
            <person name="Kaster A.-K."/>
            <person name="Ovreas L."/>
            <person name="Rohde M."/>
            <person name="Galperin M.Y."/>
            <person name="Jogler C."/>
        </authorList>
    </citation>
    <scope>NUCLEOTIDE SEQUENCE [LARGE SCALE GENOMIC DNA]</scope>
    <source>
        <strain evidence="4 5">Poly59</strain>
    </source>
</reference>
<accession>A0A5C6ETF1</accession>
<dbReference type="RefSeq" id="WP_146534734.1">
    <property type="nucleotide sequence ID" value="NZ_SJPX01000003.1"/>
</dbReference>
<evidence type="ECO:0000313" key="5">
    <source>
        <dbReference type="Proteomes" id="UP000317977"/>
    </source>
</evidence>
<dbReference type="Pfam" id="PF07596">
    <property type="entry name" value="SBP_bac_10"/>
    <property type="match status" value="1"/>
</dbReference>
<evidence type="ECO:0000313" key="4">
    <source>
        <dbReference type="EMBL" id="TWU51357.1"/>
    </source>
</evidence>
<dbReference type="EMBL" id="SJPX01000003">
    <property type="protein sequence ID" value="TWU51357.1"/>
    <property type="molecule type" value="Genomic_DNA"/>
</dbReference>
<dbReference type="Proteomes" id="UP000317977">
    <property type="component" value="Unassembled WGS sequence"/>
</dbReference>
<dbReference type="OrthoDB" id="255848at2"/>
<keyword evidence="2" id="KW-0812">Transmembrane</keyword>
<sequence>MLAPTFDMQMLRTDFSCTGPRRNAGFTLVELLVVIAIIGVLIGMAVPAMQNMRELSRRSNCQFNLVQLSLALSAYETRNQQFPIGTSAAKGPIENVPKGYHHSWIAGLLPMMDAAAVYEAIDQQASVYAPENATVRMLRLPGLLCPSASGIPDNATCYAGITSSTETPIDEYNDGVFRLNLPTTIDEISDGLSYTLFVGEKLSRYEEDFGWFSGTRSSLRNAGHGLNDERRRIRGVQSADREVSSTYVGGLASDHPGGLHLLMGSGEVDFRSNEMDRKVLMQMASIADGEIPREMLSFVDVVDVDGNTVSDDQD</sequence>
<keyword evidence="5" id="KW-1185">Reference proteome</keyword>
<feature type="domain" description="DUF1559" evidence="3">
    <location>
        <begin position="50"/>
        <end position="277"/>
    </location>
</feature>
<dbReference type="SUPFAM" id="SSF54523">
    <property type="entry name" value="Pili subunits"/>
    <property type="match status" value="1"/>
</dbReference>
<name>A0A5C6ETF1_9BACT</name>
<keyword evidence="1" id="KW-0488">Methylation</keyword>
<dbReference type="InterPro" id="IPR011453">
    <property type="entry name" value="DUF1559"/>
</dbReference>